<comment type="caution">
    <text evidence="3">The sequence shown here is derived from an EMBL/GenBank/DDBJ whole genome shotgun (WGS) entry which is preliminary data.</text>
</comment>
<feature type="domain" description="Retrotransposon gag" evidence="2">
    <location>
        <begin position="123"/>
        <end position="213"/>
    </location>
</feature>
<dbReference type="AlphaFoldDB" id="A0AAV3RTS6"/>
<accession>A0AAV3RTS6</accession>
<evidence type="ECO:0000313" key="4">
    <source>
        <dbReference type="Proteomes" id="UP001454036"/>
    </source>
</evidence>
<keyword evidence="4" id="KW-1185">Reference proteome</keyword>
<dbReference type="EMBL" id="BAABME010011916">
    <property type="protein sequence ID" value="GAA0184463.1"/>
    <property type="molecule type" value="Genomic_DNA"/>
</dbReference>
<dbReference type="InterPro" id="IPR005162">
    <property type="entry name" value="Retrotrans_gag_dom"/>
</dbReference>
<evidence type="ECO:0000256" key="1">
    <source>
        <dbReference type="SAM" id="MobiDB-lite"/>
    </source>
</evidence>
<feature type="region of interest" description="Disordered" evidence="1">
    <location>
        <begin position="238"/>
        <end position="277"/>
    </location>
</feature>
<protein>
    <recommendedName>
        <fullName evidence="2">Retrotransposon gag domain-containing protein</fullName>
    </recommendedName>
</protein>
<organism evidence="3 4">
    <name type="scientific">Lithospermum erythrorhizon</name>
    <name type="common">Purple gromwell</name>
    <name type="synonym">Lithospermum officinale var. erythrorhizon</name>
    <dbReference type="NCBI Taxonomy" id="34254"/>
    <lineage>
        <taxon>Eukaryota</taxon>
        <taxon>Viridiplantae</taxon>
        <taxon>Streptophyta</taxon>
        <taxon>Embryophyta</taxon>
        <taxon>Tracheophyta</taxon>
        <taxon>Spermatophyta</taxon>
        <taxon>Magnoliopsida</taxon>
        <taxon>eudicotyledons</taxon>
        <taxon>Gunneridae</taxon>
        <taxon>Pentapetalae</taxon>
        <taxon>asterids</taxon>
        <taxon>lamiids</taxon>
        <taxon>Boraginales</taxon>
        <taxon>Boraginaceae</taxon>
        <taxon>Boraginoideae</taxon>
        <taxon>Lithospermeae</taxon>
        <taxon>Lithospermum</taxon>
    </lineage>
</organism>
<sequence>MRNERSPYKEPVQFKDKRHGLDCSYVPSASCDAGGSSSNIMLQNQVDELRTLLKDITPVRGGIIKHSTLLPFSSRLRNAAMPRGFRMPKFKTFSGHGDPGNHLKAFDSQLSFWASDDEVYARAFPSSLSGQALKWFHKLPSDSIDCWQDIVDLFMDKYRASIVADEDERTLIELQQKPRETLRSFATRFEEVATNIPMATEKVTMISFFHGLRYGPLKDKLLEEVKILSDEYLPRSEKPKGREEIIPEEGTSVGSPPKAKSGRGLRKTGVISPRKEYGRQRKFQEAGSYTPLRVPVGRIYAHFN</sequence>
<dbReference type="PANTHER" id="PTHR33223:SF8">
    <property type="entry name" value="OS04G0172440 PROTEIN"/>
    <property type="match status" value="1"/>
</dbReference>
<evidence type="ECO:0000313" key="3">
    <source>
        <dbReference type="EMBL" id="GAA0184463.1"/>
    </source>
</evidence>
<reference evidence="3 4" key="1">
    <citation type="submission" date="2024-01" db="EMBL/GenBank/DDBJ databases">
        <title>The complete chloroplast genome sequence of Lithospermum erythrorhizon: insights into the phylogenetic relationship among Boraginaceae species and the maternal lineages of purple gromwells.</title>
        <authorList>
            <person name="Okada T."/>
            <person name="Watanabe K."/>
        </authorList>
    </citation>
    <scope>NUCLEOTIDE SEQUENCE [LARGE SCALE GENOMIC DNA]</scope>
</reference>
<name>A0AAV3RTS6_LITER</name>
<gene>
    <name evidence="3" type="ORF">LIER_31751</name>
</gene>
<proteinExistence type="predicted"/>
<evidence type="ECO:0000259" key="2">
    <source>
        <dbReference type="Pfam" id="PF03732"/>
    </source>
</evidence>
<dbReference type="PANTHER" id="PTHR33223">
    <property type="entry name" value="CCHC-TYPE DOMAIN-CONTAINING PROTEIN"/>
    <property type="match status" value="1"/>
</dbReference>
<dbReference type="Proteomes" id="UP001454036">
    <property type="component" value="Unassembled WGS sequence"/>
</dbReference>
<dbReference type="Pfam" id="PF03732">
    <property type="entry name" value="Retrotrans_gag"/>
    <property type="match status" value="1"/>
</dbReference>